<comment type="caution">
    <text evidence="8">The sequence shown here is derived from an EMBL/GenBank/DDBJ whole genome shotgun (WGS) entry which is preliminary data.</text>
</comment>
<dbReference type="PANTHER" id="PTHR23168:SF0">
    <property type="entry name" value="MITOTIC SPINDLE ASSEMBLY CHECKPOINT PROTEIN MAD1"/>
    <property type="match status" value="1"/>
</dbReference>
<feature type="compositionally biased region" description="Basic and acidic residues" evidence="7">
    <location>
        <begin position="14"/>
        <end position="30"/>
    </location>
</feature>
<organism evidence="8 9">
    <name type="scientific">Platanthera zijinensis</name>
    <dbReference type="NCBI Taxonomy" id="2320716"/>
    <lineage>
        <taxon>Eukaryota</taxon>
        <taxon>Viridiplantae</taxon>
        <taxon>Streptophyta</taxon>
        <taxon>Embryophyta</taxon>
        <taxon>Tracheophyta</taxon>
        <taxon>Spermatophyta</taxon>
        <taxon>Magnoliopsida</taxon>
        <taxon>Liliopsida</taxon>
        <taxon>Asparagales</taxon>
        <taxon>Orchidaceae</taxon>
        <taxon>Orchidoideae</taxon>
        <taxon>Orchideae</taxon>
        <taxon>Orchidinae</taxon>
        <taxon>Platanthera</taxon>
    </lineage>
</organism>
<dbReference type="AlphaFoldDB" id="A0AAP0AV29"/>
<proteinExistence type="inferred from homology"/>
<protein>
    <submittedName>
        <fullName evidence="8">Uncharacterized protein</fullName>
    </submittedName>
</protein>
<evidence type="ECO:0000256" key="5">
    <source>
        <dbReference type="ARBA" id="ARBA00023242"/>
    </source>
</evidence>
<keyword evidence="5" id="KW-0539">Nucleus</keyword>
<dbReference type="GO" id="GO:0051301">
    <property type="term" value="P:cell division"/>
    <property type="evidence" value="ECO:0007669"/>
    <property type="project" value="UniProtKB-KW"/>
</dbReference>
<gene>
    <name evidence="8" type="ORF">KSP39_PZI023259</name>
</gene>
<evidence type="ECO:0000313" key="9">
    <source>
        <dbReference type="Proteomes" id="UP001418222"/>
    </source>
</evidence>
<evidence type="ECO:0000256" key="2">
    <source>
        <dbReference type="ARBA" id="ARBA00008029"/>
    </source>
</evidence>
<reference evidence="8 9" key="1">
    <citation type="journal article" date="2022" name="Nat. Plants">
        <title>Genomes of leafy and leafless Platanthera orchids illuminate the evolution of mycoheterotrophy.</title>
        <authorList>
            <person name="Li M.H."/>
            <person name="Liu K.W."/>
            <person name="Li Z."/>
            <person name="Lu H.C."/>
            <person name="Ye Q.L."/>
            <person name="Zhang D."/>
            <person name="Wang J.Y."/>
            <person name="Li Y.F."/>
            <person name="Zhong Z.M."/>
            <person name="Liu X."/>
            <person name="Yu X."/>
            <person name="Liu D.K."/>
            <person name="Tu X.D."/>
            <person name="Liu B."/>
            <person name="Hao Y."/>
            <person name="Liao X.Y."/>
            <person name="Jiang Y.T."/>
            <person name="Sun W.H."/>
            <person name="Chen J."/>
            <person name="Chen Y.Q."/>
            <person name="Ai Y."/>
            <person name="Zhai J.W."/>
            <person name="Wu S.S."/>
            <person name="Zhou Z."/>
            <person name="Hsiao Y.Y."/>
            <person name="Wu W.L."/>
            <person name="Chen Y.Y."/>
            <person name="Lin Y.F."/>
            <person name="Hsu J.L."/>
            <person name="Li C.Y."/>
            <person name="Wang Z.W."/>
            <person name="Zhao X."/>
            <person name="Zhong W.Y."/>
            <person name="Ma X.K."/>
            <person name="Ma L."/>
            <person name="Huang J."/>
            <person name="Chen G.Z."/>
            <person name="Huang M.Z."/>
            <person name="Huang L."/>
            <person name="Peng D.H."/>
            <person name="Luo Y.B."/>
            <person name="Zou S.Q."/>
            <person name="Chen S.P."/>
            <person name="Lan S."/>
            <person name="Tsai W.C."/>
            <person name="Van de Peer Y."/>
            <person name="Liu Z.J."/>
        </authorList>
    </citation>
    <scope>NUCLEOTIDE SEQUENCE [LARGE SCALE GENOMIC DNA]</scope>
    <source>
        <strain evidence="8">Lor287</strain>
    </source>
</reference>
<accession>A0AAP0AV29</accession>
<keyword evidence="3" id="KW-0132">Cell division</keyword>
<evidence type="ECO:0000256" key="6">
    <source>
        <dbReference type="ARBA" id="ARBA00023306"/>
    </source>
</evidence>
<keyword evidence="4" id="KW-0498">Mitosis</keyword>
<dbReference type="GO" id="GO:0005635">
    <property type="term" value="C:nuclear envelope"/>
    <property type="evidence" value="ECO:0007669"/>
    <property type="project" value="TreeGrafter"/>
</dbReference>
<feature type="region of interest" description="Disordered" evidence="7">
    <location>
        <begin position="1"/>
        <end position="30"/>
    </location>
</feature>
<dbReference type="InterPro" id="IPR008672">
    <property type="entry name" value="Mad1"/>
</dbReference>
<dbReference type="Proteomes" id="UP001418222">
    <property type="component" value="Unassembled WGS sequence"/>
</dbReference>
<comment type="similarity">
    <text evidence="2">Belongs to the MAD1 family.</text>
</comment>
<evidence type="ECO:0000256" key="1">
    <source>
        <dbReference type="ARBA" id="ARBA00004123"/>
    </source>
</evidence>
<dbReference type="EMBL" id="JBBWWQ010000020">
    <property type="protein sequence ID" value="KAK8916194.1"/>
    <property type="molecule type" value="Genomic_DNA"/>
</dbReference>
<dbReference type="GO" id="GO:0072686">
    <property type="term" value="C:mitotic spindle"/>
    <property type="evidence" value="ECO:0007669"/>
    <property type="project" value="TreeGrafter"/>
</dbReference>
<sequence length="138" mass="16178">MMILRTPPQRKRRVESVHEQDRSPVSDRRIVPYAGPPDDFVCTYHCRQMVKSEVMVALKTAEKLNLEYKSSLEAISNRLTKCQQEHSKCAHHLCSVEQELQASKGREHALQEQLLKETSEHQERFYEQLKRCSELEVN</sequence>
<name>A0AAP0AV29_9ASPA</name>
<comment type="subcellular location">
    <subcellularLocation>
        <location evidence="1">Nucleus</location>
    </subcellularLocation>
</comment>
<keyword evidence="6" id="KW-0131">Cell cycle</keyword>
<keyword evidence="9" id="KW-1185">Reference proteome</keyword>
<evidence type="ECO:0000256" key="4">
    <source>
        <dbReference type="ARBA" id="ARBA00022776"/>
    </source>
</evidence>
<dbReference type="GO" id="GO:0051315">
    <property type="term" value="P:attachment of mitotic spindle microtubules to kinetochore"/>
    <property type="evidence" value="ECO:0007669"/>
    <property type="project" value="TreeGrafter"/>
</dbReference>
<dbReference type="GO" id="GO:0000776">
    <property type="term" value="C:kinetochore"/>
    <property type="evidence" value="ECO:0007669"/>
    <property type="project" value="TreeGrafter"/>
</dbReference>
<evidence type="ECO:0000256" key="3">
    <source>
        <dbReference type="ARBA" id="ARBA00022618"/>
    </source>
</evidence>
<evidence type="ECO:0000256" key="7">
    <source>
        <dbReference type="SAM" id="MobiDB-lite"/>
    </source>
</evidence>
<evidence type="ECO:0000313" key="8">
    <source>
        <dbReference type="EMBL" id="KAK8916194.1"/>
    </source>
</evidence>
<dbReference type="GO" id="GO:0007094">
    <property type="term" value="P:mitotic spindle assembly checkpoint signaling"/>
    <property type="evidence" value="ECO:0007669"/>
    <property type="project" value="InterPro"/>
</dbReference>
<dbReference type="PANTHER" id="PTHR23168">
    <property type="entry name" value="MITOTIC SPINDLE ASSEMBLY CHECKPOINT PROTEIN MAD1 MITOTIC ARREST DEFICIENT-LIKE PROTEIN 1"/>
    <property type="match status" value="1"/>
</dbReference>